<dbReference type="GO" id="GO:0005737">
    <property type="term" value="C:cytoplasm"/>
    <property type="evidence" value="ECO:0007669"/>
    <property type="project" value="TreeGrafter"/>
</dbReference>
<dbReference type="EMBL" id="CDPU01000077">
    <property type="protein sequence ID" value="CEO56890.1"/>
    <property type="molecule type" value="Genomic_DNA"/>
</dbReference>
<protein>
    <recommendedName>
        <fullName evidence="4">HpcH/HpaI aldolase/citrate lyase domain-containing protein</fullName>
    </recommendedName>
</protein>
<feature type="domain" description="HpcH/HpaI aldolase/citrate lyase" evidence="4">
    <location>
        <begin position="40"/>
        <end position="245"/>
    </location>
</feature>
<dbReference type="PANTHER" id="PTHR30502">
    <property type="entry name" value="2-KETO-3-DEOXY-L-RHAMNONATE ALDOLASE"/>
    <property type="match status" value="1"/>
</dbReference>
<dbReference type="Gene3D" id="3.20.20.60">
    <property type="entry name" value="Phosphoenolpyruvate-binding domains"/>
    <property type="match status" value="1"/>
</dbReference>
<keyword evidence="3" id="KW-0456">Lyase</keyword>
<keyword evidence="2" id="KW-0479">Metal-binding</keyword>
<dbReference type="PANTHER" id="PTHR30502:SF0">
    <property type="entry name" value="PHOSPHOENOLPYRUVATE CARBOXYLASE FAMILY PROTEIN"/>
    <property type="match status" value="1"/>
</dbReference>
<dbReference type="InterPro" id="IPR015813">
    <property type="entry name" value="Pyrv/PenolPyrv_kinase-like_dom"/>
</dbReference>
<dbReference type="InterPro" id="IPR040442">
    <property type="entry name" value="Pyrv_kinase-like_dom_sf"/>
</dbReference>
<gene>
    <name evidence="5" type="ORF">BN869_000012948_1</name>
</gene>
<organism evidence="5">
    <name type="scientific">Bionectria ochroleuca</name>
    <name type="common">Gliocladium roseum</name>
    <dbReference type="NCBI Taxonomy" id="29856"/>
    <lineage>
        <taxon>Eukaryota</taxon>
        <taxon>Fungi</taxon>
        <taxon>Dikarya</taxon>
        <taxon>Ascomycota</taxon>
        <taxon>Pezizomycotina</taxon>
        <taxon>Sordariomycetes</taxon>
        <taxon>Hypocreomycetidae</taxon>
        <taxon>Hypocreales</taxon>
        <taxon>Bionectriaceae</taxon>
        <taxon>Clonostachys</taxon>
    </lineage>
</organism>
<dbReference type="GO" id="GO:0046872">
    <property type="term" value="F:metal ion binding"/>
    <property type="evidence" value="ECO:0007669"/>
    <property type="project" value="UniProtKB-KW"/>
</dbReference>
<evidence type="ECO:0000313" key="5">
    <source>
        <dbReference type="EMBL" id="CEO56890.1"/>
    </source>
</evidence>
<dbReference type="Pfam" id="PF03328">
    <property type="entry name" value="HpcH_HpaI"/>
    <property type="match status" value="1"/>
</dbReference>
<evidence type="ECO:0000256" key="3">
    <source>
        <dbReference type="ARBA" id="ARBA00023239"/>
    </source>
</evidence>
<proteinExistence type="inferred from homology"/>
<comment type="similarity">
    <text evidence="1">Belongs to the HpcH/HpaI aldolase family.</text>
</comment>
<evidence type="ECO:0000256" key="2">
    <source>
        <dbReference type="ARBA" id="ARBA00022723"/>
    </source>
</evidence>
<evidence type="ECO:0000259" key="4">
    <source>
        <dbReference type="Pfam" id="PF03328"/>
    </source>
</evidence>
<evidence type="ECO:0000256" key="1">
    <source>
        <dbReference type="ARBA" id="ARBA00005568"/>
    </source>
</evidence>
<sequence>MPFDTPLKASLQSQPTAWGFWLTLPSAPVARVILRSGQFAPFKGFSWVLIDAEHGLISDKDYYELSTAIASEGATPIVRVPWHEEWMIKRALDSGAHGILTPMCHSAEDAKRIVSYCKYPPVGSRGYGPMFAPHSLPGVSGGQYDDSADQSLLVMVQIESRSAVEQVEEIAKTPGLDVLLIGPFDLAKQMNVVRGGEEHEAAIQRTLKAAKAAGKKAAIFCTNGQQAQERAQQGFDLVSIATDLAAIESGMTRELATANGTDLDELLLSAVTHPPIPLPSS</sequence>
<name>A0A0B7KPR1_BIOOC</name>
<reference evidence="5" key="1">
    <citation type="submission" date="2015-01" db="EMBL/GenBank/DDBJ databases">
        <authorList>
            <person name="Durling Mikael"/>
        </authorList>
    </citation>
    <scope>NUCLEOTIDE SEQUENCE</scope>
</reference>
<dbReference type="InterPro" id="IPR005000">
    <property type="entry name" value="Aldolase/citrate-lyase_domain"/>
</dbReference>
<dbReference type="InterPro" id="IPR050251">
    <property type="entry name" value="HpcH-HpaI_aldolase"/>
</dbReference>
<dbReference type="GO" id="GO:0016832">
    <property type="term" value="F:aldehyde-lyase activity"/>
    <property type="evidence" value="ECO:0007669"/>
    <property type="project" value="TreeGrafter"/>
</dbReference>
<dbReference type="SUPFAM" id="SSF51621">
    <property type="entry name" value="Phosphoenolpyruvate/pyruvate domain"/>
    <property type="match status" value="1"/>
</dbReference>
<dbReference type="AlphaFoldDB" id="A0A0B7KPR1"/>
<accession>A0A0B7KPR1</accession>